<evidence type="ECO:0000256" key="1">
    <source>
        <dbReference type="SAM" id="MobiDB-lite"/>
    </source>
</evidence>
<organism evidence="2 3">
    <name type="scientific">Xylaria multiplex</name>
    <dbReference type="NCBI Taxonomy" id="323545"/>
    <lineage>
        <taxon>Eukaryota</taxon>
        <taxon>Fungi</taxon>
        <taxon>Dikarya</taxon>
        <taxon>Ascomycota</taxon>
        <taxon>Pezizomycotina</taxon>
        <taxon>Sordariomycetes</taxon>
        <taxon>Xylariomycetidae</taxon>
        <taxon>Xylariales</taxon>
        <taxon>Xylariaceae</taxon>
        <taxon>Xylaria</taxon>
    </lineage>
</organism>
<reference evidence="2 3" key="1">
    <citation type="submission" date="2019-12" db="EMBL/GenBank/DDBJ databases">
        <title>Draft genome sequence of the ascomycete Xylaria multiplex DSM 110363.</title>
        <authorList>
            <person name="Buettner E."/>
            <person name="Kellner H."/>
        </authorList>
    </citation>
    <scope>NUCLEOTIDE SEQUENCE [LARGE SCALE GENOMIC DNA]</scope>
    <source>
        <strain evidence="2 3">DSM 110363</strain>
    </source>
</reference>
<feature type="compositionally biased region" description="Polar residues" evidence="1">
    <location>
        <begin position="61"/>
        <end position="71"/>
    </location>
</feature>
<accession>A0A7C8IXZ7</accession>
<dbReference type="AlphaFoldDB" id="A0A7C8IXZ7"/>
<gene>
    <name evidence="2" type="ORF">GQX73_g214</name>
</gene>
<dbReference type="InParanoid" id="A0A7C8IXZ7"/>
<comment type="caution">
    <text evidence="2">The sequence shown here is derived from an EMBL/GenBank/DDBJ whole genome shotgun (WGS) entry which is preliminary data.</text>
</comment>
<feature type="compositionally biased region" description="Low complexity" evidence="1">
    <location>
        <begin position="50"/>
        <end position="60"/>
    </location>
</feature>
<dbReference type="EMBL" id="WUBL01000001">
    <property type="protein sequence ID" value="KAF2973358.1"/>
    <property type="molecule type" value="Genomic_DNA"/>
</dbReference>
<sequence length="286" mass="30842">MDEHRSQEDKQSTNQSSTGSGHMPDELPPVIEVDQGSQLHSSRVLPSPQPSMASSQSQASTPTNPGTQASDPNNTAAGPAPAPGTTPPVTSTVPIPPQQPAFSGPPGINPAVPPSHQAHPGAAYPPQHPARPPTVPWGYPPYQYPNPNLGGPFNMATPNLCPQQLCYPPPHMQQQSQQQQIWYYYPGVTPATGLPSKFATSYRLSRIVFSSVVFLISSLHWVTCTPKSPWWSGTAHYHSNPPPQAPQVYTVEPAYIMPQATYYQAATPAAGPFCYYVPGAPTYYYC</sequence>
<feature type="compositionally biased region" description="Pro residues" evidence="1">
    <location>
        <begin position="126"/>
        <end position="135"/>
    </location>
</feature>
<dbReference type="OrthoDB" id="4779873at2759"/>
<name>A0A7C8IXZ7_9PEZI</name>
<keyword evidence="3" id="KW-1185">Reference proteome</keyword>
<feature type="region of interest" description="Disordered" evidence="1">
    <location>
        <begin position="1"/>
        <end position="135"/>
    </location>
</feature>
<evidence type="ECO:0000313" key="3">
    <source>
        <dbReference type="Proteomes" id="UP000481858"/>
    </source>
</evidence>
<evidence type="ECO:0000313" key="2">
    <source>
        <dbReference type="EMBL" id="KAF2973358.1"/>
    </source>
</evidence>
<protein>
    <submittedName>
        <fullName evidence="2">Uncharacterized protein</fullName>
    </submittedName>
</protein>
<proteinExistence type="predicted"/>
<feature type="compositionally biased region" description="Basic and acidic residues" evidence="1">
    <location>
        <begin position="1"/>
        <end position="11"/>
    </location>
</feature>
<dbReference type="Proteomes" id="UP000481858">
    <property type="component" value="Unassembled WGS sequence"/>
</dbReference>